<reference evidence="1" key="1">
    <citation type="submission" date="2015-11" db="EMBL/GenBank/DDBJ databases">
        <title>De novo transcriptome assembly of four potential Pierce s Disease insect vectors from Arizona vineyards.</title>
        <authorList>
            <person name="Tassone E.E."/>
        </authorList>
    </citation>
    <scope>NUCLEOTIDE SEQUENCE</scope>
</reference>
<name>A0A1B6HMI5_9HEMI</name>
<feature type="non-terminal residue" evidence="1">
    <location>
        <position position="1"/>
    </location>
</feature>
<sequence>AILAELALLSESLKNSSTSLVFADKLIHRSIRYLECLKEKPGTRVLEAQVAMREGCLASVKLNENPKIVSFNGEQLISSVISNLKKRMFTASSGAEIVKNEEFVEQLKVLEPEYWPTDIQPGFGQTQVEQLCKRFKLNINRAVTAYRDYLDNSRRVPDGLQ</sequence>
<protein>
    <submittedName>
        <fullName evidence="1">Uncharacterized protein</fullName>
    </submittedName>
</protein>
<proteinExistence type="predicted"/>
<dbReference type="AlphaFoldDB" id="A0A1B6HMI5"/>
<evidence type="ECO:0000313" key="1">
    <source>
        <dbReference type="EMBL" id="JAS75908.1"/>
    </source>
</evidence>
<dbReference type="EMBL" id="GECU01031798">
    <property type="protein sequence ID" value="JAS75908.1"/>
    <property type="molecule type" value="Transcribed_RNA"/>
</dbReference>
<organism evidence="1">
    <name type="scientific">Homalodisca liturata</name>
    <dbReference type="NCBI Taxonomy" id="320908"/>
    <lineage>
        <taxon>Eukaryota</taxon>
        <taxon>Metazoa</taxon>
        <taxon>Ecdysozoa</taxon>
        <taxon>Arthropoda</taxon>
        <taxon>Hexapoda</taxon>
        <taxon>Insecta</taxon>
        <taxon>Pterygota</taxon>
        <taxon>Neoptera</taxon>
        <taxon>Paraneoptera</taxon>
        <taxon>Hemiptera</taxon>
        <taxon>Auchenorrhyncha</taxon>
        <taxon>Membracoidea</taxon>
        <taxon>Cicadellidae</taxon>
        <taxon>Cicadellinae</taxon>
        <taxon>Proconiini</taxon>
        <taxon>Homalodisca</taxon>
    </lineage>
</organism>
<accession>A0A1B6HMI5</accession>
<gene>
    <name evidence="1" type="ORF">g.8687</name>
</gene>